<sequence>MFKNEITLEDKALFEKYTGSYPYETSGLSFTSLFMWRHLNSFKYEIIHDFLCISGINHLNLDYKEFFVFPPLAIGKYDVHKLSLAIDVIKNKFDEKGVPFNMKLVPLHIIEILKAAKPKKFIFTPDRDNYDYVYLAKDLIELRGRKYHAKKNHLNYFIKNVTHQYVPLTNEHIKDCLALNERLIKTKTYSPLESHLIDLEQNAVYEALKNMNALGCKGGAILIDNEVQAFTLGAKLNEDTMVIHIEKANARIRGLYQAINQQFCSHECIDLKYVNREEDMGLENLRKAKLSYRPVKMIEKYNVTLMK</sequence>
<dbReference type="OrthoDB" id="9765580at2"/>
<dbReference type="PANTHER" id="PTHR41373:SF1">
    <property type="entry name" value="PHOSPHATIDYLGLYCEROL LYSYLTRANSFERASE C-TERMINAL DOMAIN-CONTAINING PROTEIN"/>
    <property type="match status" value="1"/>
</dbReference>
<dbReference type="Gene3D" id="3.40.630.30">
    <property type="match status" value="1"/>
</dbReference>
<organism evidence="2 3">
    <name type="scientific">Crassaminicella thermophila</name>
    <dbReference type="NCBI Taxonomy" id="2599308"/>
    <lineage>
        <taxon>Bacteria</taxon>
        <taxon>Bacillati</taxon>
        <taxon>Bacillota</taxon>
        <taxon>Clostridia</taxon>
        <taxon>Eubacteriales</taxon>
        <taxon>Clostridiaceae</taxon>
        <taxon>Crassaminicella</taxon>
    </lineage>
</organism>
<keyword evidence="3" id="KW-1185">Reference proteome</keyword>
<accession>A0A5C0SGH8</accession>
<dbReference type="Pfam" id="PF09924">
    <property type="entry name" value="LPG_synthase_C"/>
    <property type="match status" value="1"/>
</dbReference>
<protein>
    <submittedName>
        <fullName evidence="2">DUF2156 domain-containing protein</fullName>
    </submittedName>
</protein>
<dbReference type="RefSeq" id="WP_148810472.1">
    <property type="nucleotide sequence ID" value="NZ_CP042243.1"/>
</dbReference>
<reference evidence="2 3" key="1">
    <citation type="submission" date="2019-07" db="EMBL/GenBank/DDBJ databases">
        <title>Complete genome of Crassaminicella thermophila SY095.</title>
        <authorList>
            <person name="Li X."/>
        </authorList>
    </citation>
    <scope>NUCLEOTIDE SEQUENCE [LARGE SCALE GENOMIC DNA]</scope>
    <source>
        <strain evidence="2 3">SY095</strain>
    </source>
</reference>
<dbReference type="InterPro" id="IPR016732">
    <property type="entry name" value="UCP018688"/>
</dbReference>
<feature type="domain" description="Phosphatidylglycerol lysyltransferase C-terminal" evidence="1">
    <location>
        <begin position="24"/>
        <end position="303"/>
    </location>
</feature>
<evidence type="ECO:0000259" key="1">
    <source>
        <dbReference type="Pfam" id="PF09924"/>
    </source>
</evidence>
<name>A0A5C0SGH8_CRATE</name>
<dbReference type="PANTHER" id="PTHR41373">
    <property type="entry name" value="DUF2156 DOMAIN-CONTAINING PROTEIN"/>
    <property type="match status" value="1"/>
</dbReference>
<proteinExistence type="predicted"/>
<evidence type="ECO:0000313" key="2">
    <source>
        <dbReference type="EMBL" id="QEK13300.1"/>
    </source>
</evidence>
<dbReference type="InterPro" id="IPR024320">
    <property type="entry name" value="LPG_synthase_C"/>
</dbReference>
<dbReference type="SUPFAM" id="SSF55729">
    <property type="entry name" value="Acyl-CoA N-acyltransferases (Nat)"/>
    <property type="match status" value="2"/>
</dbReference>
<gene>
    <name evidence="2" type="ORF">FQB35_14035</name>
</gene>
<evidence type="ECO:0000313" key="3">
    <source>
        <dbReference type="Proteomes" id="UP000324646"/>
    </source>
</evidence>
<dbReference type="AlphaFoldDB" id="A0A5C0SGH8"/>
<dbReference type="EMBL" id="CP042243">
    <property type="protein sequence ID" value="QEK13300.1"/>
    <property type="molecule type" value="Genomic_DNA"/>
</dbReference>
<dbReference type="PIRSF" id="PIRSF018688">
    <property type="entry name" value="UCP018688"/>
    <property type="match status" value="1"/>
</dbReference>
<dbReference type="Proteomes" id="UP000324646">
    <property type="component" value="Chromosome"/>
</dbReference>
<dbReference type="InterPro" id="IPR016181">
    <property type="entry name" value="Acyl_CoA_acyltransferase"/>
</dbReference>
<dbReference type="KEGG" id="crs:FQB35_14035"/>